<gene>
    <name evidence="1" type="ORF">SAMN05192534_1405</name>
</gene>
<dbReference type="Gene3D" id="3.75.10.10">
    <property type="entry name" value="L-arginine/glycine Amidinotransferase, Chain A"/>
    <property type="match status" value="1"/>
</dbReference>
<proteinExistence type="predicted"/>
<dbReference type="RefSeq" id="WP_091276786.1">
    <property type="nucleotide sequence ID" value="NZ_FNDK01000040.1"/>
</dbReference>
<dbReference type="AlphaFoldDB" id="A0A1G8K1Z9"/>
<dbReference type="PANTHER" id="PTHR47271:SF2">
    <property type="entry name" value="ARGININE DEIMINASE"/>
    <property type="match status" value="1"/>
</dbReference>
<dbReference type="GO" id="GO:0019546">
    <property type="term" value="P:L-arginine deiminase pathway"/>
    <property type="evidence" value="ECO:0007669"/>
    <property type="project" value="TreeGrafter"/>
</dbReference>
<dbReference type="EMBL" id="FNDK01000040">
    <property type="protein sequence ID" value="SDI37387.1"/>
    <property type="molecule type" value="Genomic_DNA"/>
</dbReference>
<dbReference type="Proteomes" id="UP000199163">
    <property type="component" value="Unassembled WGS sequence"/>
</dbReference>
<dbReference type="SUPFAM" id="SSF55909">
    <property type="entry name" value="Pentein"/>
    <property type="match status" value="1"/>
</dbReference>
<name>A0A1G8K1Z9_9BACI</name>
<dbReference type="STRING" id="568899.SAMN05192534_1405"/>
<keyword evidence="2" id="KW-1185">Reference proteome</keyword>
<dbReference type="PANTHER" id="PTHR47271">
    <property type="entry name" value="ARGININE DEIMINASE"/>
    <property type="match status" value="1"/>
</dbReference>
<accession>A0A1G8K1Z9</accession>
<evidence type="ECO:0000313" key="1">
    <source>
        <dbReference type="EMBL" id="SDI37387.1"/>
    </source>
</evidence>
<evidence type="ECO:0000313" key="2">
    <source>
        <dbReference type="Proteomes" id="UP000199163"/>
    </source>
</evidence>
<dbReference type="Pfam" id="PF19420">
    <property type="entry name" value="DDAH_eukar"/>
    <property type="match status" value="1"/>
</dbReference>
<dbReference type="GO" id="GO:0016990">
    <property type="term" value="F:arginine deiminase activity"/>
    <property type="evidence" value="ECO:0007669"/>
    <property type="project" value="TreeGrafter"/>
</dbReference>
<organism evidence="1 2">
    <name type="scientific">Alteribacillus persepolensis</name>
    <dbReference type="NCBI Taxonomy" id="568899"/>
    <lineage>
        <taxon>Bacteria</taxon>
        <taxon>Bacillati</taxon>
        <taxon>Bacillota</taxon>
        <taxon>Bacilli</taxon>
        <taxon>Bacillales</taxon>
        <taxon>Bacillaceae</taxon>
        <taxon>Alteribacillus</taxon>
    </lineage>
</organism>
<sequence>MSQKRHAKAHNEYDTLHEVLMCPPHEMRIKKPINEVQKSYEDENIDQEKAVQEHQFLTEMLQRHGVDVRLISPHPKLPEQVFTRDLGFAAENGMIVGRMKTDIRQPEIEECQKWLDENHIVYESISDGTLEGGDVLIDNDVMYIGDSSRTSEKAIKRLKKLYPEKTIMTIPFDEQYLHLDCIFNILSEGTALLYPDALADDLVRDICMRYRTITVTKEEQFTLGTNVLSIGERKVISLPENKQVNHDMREMGFEVIEVPFSEIIKSGGSFRCVTMPLRKYKS</sequence>
<protein>
    <submittedName>
        <fullName evidence="1">N-Dimethylarginine dimethylaminohydrolase</fullName>
    </submittedName>
</protein>
<reference evidence="1 2" key="1">
    <citation type="submission" date="2016-10" db="EMBL/GenBank/DDBJ databases">
        <authorList>
            <person name="de Groot N.N."/>
        </authorList>
    </citation>
    <scope>NUCLEOTIDE SEQUENCE [LARGE SCALE GENOMIC DNA]</scope>
    <source>
        <strain evidence="1 2">DSM 21632</strain>
    </source>
</reference>
<keyword evidence="1" id="KW-0378">Hydrolase</keyword>
<dbReference type="OrthoDB" id="9814070at2"/>